<dbReference type="Pfam" id="PF00607">
    <property type="entry name" value="Gag_p24"/>
    <property type="match status" value="1"/>
</dbReference>
<dbReference type="AlphaFoldDB" id="A0A212BZY0"/>
<evidence type="ECO:0000256" key="1">
    <source>
        <dbReference type="ARBA" id="ARBA00022707"/>
    </source>
</evidence>
<keyword evidence="1" id="KW-0519">Myristate</keyword>
<keyword evidence="1" id="KW-0449">Lipoprotein</keyword>
<dbReference type="PANTHER" id="PTHR40389">
    <property type="entry name" value="ENDOGENOUS RETROVIRUS GROUP K MEMBER 24 GAG POLYPROTEIN-RELATED"/>
    <property type="match status" value="1"/>
</dbReference>
<evidence type="ECO:0000313" key="3">
    <source>
        <dbReference type="Proteomes" id="UP000242450"/>
    </source>
</evidence>
<sequence length="100" mass="11524">MLHLQSQLSEVDGFSAFPVLTNIDALGQIIPQYEGINLFHMEQMKKAVTIEILNAMVSSIRTFIPYGWQILMKALLKPAEYLQWTMWFQDIARDHANKNA</sequence>
<organism evidence="2 3">
    <name type="scientific">Cervus elaphus hippelaphus</name>
    <name type="common">European red deer</name>
    <dbReference type="NCBI Taxonomy" id="46360"/>
    <lineage>
        <taxon>Eukaryota</taxon>
        <taxon>Metazoa</taxon>
        <taxon>Chordata</taxon>
        <taxon>Craniata</taxon>
        <taxon>Vertebrata</taxon>
        <taxon>Euteleostomi</taxon>
        <taxon>Mammalia</taxon>
        <taxon>Eutheria</taxon>
        <taxon>Laurasiatheria</taxon>
        <taxon>Artiodactyla</taxon>
        <taxon>Ruminantia</taxon>
        <taxon>Pecora</taxon>
        <taxon>Cervidae</taxon>
        <taxon>Cervinae</taxon>
        <taxon>Cervus</taxon>
    </lineage>
</organism>
<name>A0A212BZY0_CEREH</name>
<dbReference type="Gene3D" id="1.10.375.10">
    <property type="entry name" value="Human Immunodeficiency Virus Type 1 Capsid Protein"/>
    <property type="match status" value="1"/>
</dbReference>
<reference evidence="2 3" key="1">
    <citation type="journal article" date="2018" name="Mol. Genet. Genomics">
        <title>The red deer Cervus elaphus genome CerEla1.0: sequencing, annotating, genes, and chromosomes.</title>
        <authorList>
            <person name="Bana N.A."/>
            <person name="Nyiri A."/>
            <person name="Nagy J."/>
            <person name="Frank K."/>
            <person name="Nagy T."/>
            <person name="Steger V."/>
            <person name="Schiller M."/>
            <person name="Lakatos P."/>
            <person name="Sugar L."/>
            <person name="Horn P."/>
            <person name="Barta E."/>
            <person name="Orosz L."/>
        </authorList>
    </citation>
    <scope>NUCLEOTIDE SEQUENCE [LARGE SCALE GENOMIC DNA]</scope>
    <source>
        <strain evidence="2">Hungarian</strain>
    </source>
</reference>
<dbReference type="PANTHER" id="PTHR40389:SF2">
    <property type="entry name" value="ENDOGENOUS RETROVIRUS GROUP K MEMBER 24 GAG POLYPROTEIN-RELATED"/>
    <property type="match status" value="1"/>
</dbReference>
<dbReference type="InterPro" id="IPR050195">
    <property type="entry name" value="Primate_lentivir_Gag_pol-like"/>
</dbReference>
<accession>A0A212BZY0</accession>
<comment type="caution">
    <text evidence="2">The sequence shown here is derived from an EMBL/GenBank/DDBJ whole genome shotgun (WGS) entry which is preliminary data.</text>
</comment>
<keyword evidence="3" id="KW-1185">Reference proteome</keyword>
<dbReference type="EMBL" id="MKHE01000034">
    <property type="protein sequence ID" value="OWJ99181.1"/>
    <property type="molecule type" value="Genomic_DNA"/>
</dbReference>
<protein>
    <submittedName>
        <fullName evidence="2">Uncharacterized protein</fullName>
    </submittedName>
</protein>
<dbReference type="GO" id="GO:0016032">
    <property type="term" value="P:viral process"/>
    <property type="evidence" value="ECO:0007669"/>
    <property type="project" value="InterPro"/>
</dbReference>
<proteinExistence type="predicted"/>
<dbReference type="OrthoDB" id="9048915at2759"/>
<dbReference type="SUPFAM" id="SSF47943">
    <property type="entry name" value="Retrovirus capsid protein, N-terminal core domain"/>
    <property type="match status" value="1"/>
</dbReference>
<evidence type="ECO:0000313" key="2">
    <source>
        <dbReference type="EMBL" id="OWJ99181.1"/>
    </source>
</evidence>
<dbReference type="InterPro" id="IPR008919">
    <property type="entry name" value="Retrov_capsid_N"/>
</dbReference>
<gene>
    <name evidence="2" type="ORF">Celaphus_00009803</name>
</gene>
<dbReference type="Proteomes" id="UP000242450">
    <property type="component" value="Chromosome X"/>
</dbReference>